<sequence length="204" mass="22651">MIDRWEVKRLESAIRKEESLPSTNRLEKREREGENPEDGDFNSASQKIRVVDDVRNLSIKQLHQQASLRGVSTTGSKKELLEKLCKDTQIKIEDIVEDQNESIVMVLLNTVVAVCGSFELGSYVGYTAPTQSTIVFYLNLLVAEGADPHSLTTEVELIGSAESKAKAEHIAKYVLVEIHVLMNADLGQKPMLNTALSVPSSYGY</sequence>
<evidence type="ECO:0000313" key="1">
    <source>
        <dbReference type="EMBL" id="KAI3771623.1"/>
    </source>
</evidence>
<comment type="caution">
    <text evidence="1">The sequence shown here is derived from an EMBL/GenBank/DDBJ whole genome shotgun (WGS) entry which is preliminary data.</text>
</comment>
<reference evidence="1 2" key="2">
    <citation type="journal article" date="2022" name="Mol. Ecol. Resour.">
        <title>The genomes of chicory, endive, great burdock and yacon provide insights into Asteraceae paleo-polyploidization history and plant inulin production.</title>
        <authorList>
            <person name="Fan W."/>
            <person name="Wang S."/>
            <person name="Wang H."/>
            <person name="Wang A."/>
            <person name="Jiang F."/>
            <person name="Liu H."/>
            <person name="Zhao H."/>
            <person name="Xu D."/>
            <person name="Zhang Y."/>
        </authorList>
    </citation>
    <scope>NUCLEOTIDE SEQUENCE [LARGE SCALE GENOMIC DNA]</scope>
    <source>
        <strain evidence="2">cv. Niubang</strain>
    </source>
</reference>
<organism evidence="1 2">
    <name type="scientific">Arctium lappa</name>
    <name type="common">Greater burdock</name>
    <name type="synonym">Lappa major</name>
    <dbReference type="NCBI Taxonomy" id="4217"/>
    <lineage>
        <taxon>Eukaryota</taxon>
        <taxon>Viridiplantae</taxon>
        <taxon>Streptophyta</taxon>
        <taxon>Embryophyta</taxon>
        <taxon>Tracheophyta</taxon>
        <taxon>Spermatophyta</taxon>
        <taxon>Magnoliopsida</taxon>
        <taxon>eudicotyledons</taxon>
        <taxon>Gunneridae</taxon>
        <taxon>Pentapetalae</taxon>
        <taxon>asterids</taxon>
        <taxon>campanulids</taxon>
        <taxon>Asterales</taxon>
        <taxon>Asteraceae</taxon>
        <taxon>Carduoideae</taxon>
        <taxon>Cardueae</taxon>
        <taxon>Arctiinae</taxon>
        <taxon>Arctium</taxon>
    </lineage>
</organism>
<accession>A0ACB9FJT9</accession>
<dbReference type="EMBL" id="CM042047">
    <property type="protein sequence ID" value="KAI3771623.1"/>
    <property type="molecule type" value="Genomic_DNA"/>
</dbReference>
<proteinExistence type="predicted"/>
<protein>
    <submittedName>
        <fullName evidence="1">Uncharacterized protein</fullName>
    </submittedName>
</protein>
<gene>
    <name evidence="1" type="ORF">L6452_02789</name>
</gene>
<keyword evidence="2" id="KW-1185">Reference proteome</keyword>
<reference evidence="2" key="1">
    <citation type="journal article" date="2022" name="Mol. Ecol. Resour.">
        <title>The genomes of chicory, endive, great burdock and yacon provide insights into Asteraceae palaeo-polyploidization history and plant inulin production.</title>
        <authorList>
            <person name="Fan W."/>
            <person name="Wang S."/>
            <person name="Wang H."/>
            <person name="Wang A."/>
            <person name="Jiang F."/>
            <person name="Liu H."/>
            <person name="Zhao H."/>
            <person name="Xu D."/>
            <person name="Zhang Y."/>
        </authorList>
    </citation>
    <scope>NUCLEOTIDE SEQUENCE [LARGE SCALE GENOMIC DNA]</scope>
    <source>
        <strain evidence="2">cv. Niubang</strain>
    </source>
</reference>
<name>A0ACB9FJT9_ARCLA</name>
<dbReference type="Proteomes" id="UP001055879">
    <property type="component" value="Linkage Group LG01"/>
</dbReference>
<evidence type="ECO:0000313" key="2">
    <source>
        <dbReference type="Proteomes" id="UP001055879"/>
    </source>
</evidence>